<dbReference type="EMBL" id="DF968179">
    <property type="protein sequence ID" value="GAP39324.1"/>
    <property type="molecule type" value="Genomic_DNA"/>
</dbReference>
<dbReference type="STRING" id="1678840.ATC1_11252"/>
<proteinExistence type="predicted"/>
<feature type="transmembrane region" description="Helical" evidence="2">
    <location>
        <begin position="238"/>
        <end position="263"/>
    </location>
</feature>
<evidence type="ECO:0000256" key="1">
    <source>
        <dbReference type="SAM" id="MobiDB-lite"/>
    </source>
</evidence>
<accession>A0A0K8P9Z0</accession>
<evidence type="ECO:0000256" key="2">
    <source>
        <dbReference type="SAM" id="Phobius"/>
    </source>
</evidence>
<sequence length="269" mass="30324">MKKNNHTRELEWASSYLDQALNADELADFAQQLSQNPEISQTISDFAQIRQLVRSIPQEKPPRSYILTRQMASEARKPGILERFFPAFRTAAILCALGLIFTFILPFAQTQQPASLPAEYSKKSIDPLLLEQSSDLEFTKQAEITTAVSGSEKEPQPVSETQADPLEVRKPSHGFKGGSPKNELLMVSTRILPDDHQEEQSTVIADLAAENQAKKKSENTVNPVISSFLTNEVNFLDAILQIIRFVFIIVLGLSFIWILLTLYERKRTF</sequence>
<gene>
    <name evidence="3" type="ORF">ATC1_11252</name>
</gene>
<reference evidence="3" key="1">
    <citation type="journal article" date="2015" name="Genome Announc.">
        <title>Draft Genome Sequence of Anaerolineae Strain TC1, a Novel Isolate from a Methanogenic Wastewater Treatment System.</title>
        <authorList>
            <person name="Matsuura N."/>
            <person name="Tourlousse D.M."/>
            <person name="Sun L."/>
            <person name="Toyonaga M."/>
            <person name="Kuroda K."/>
            <person name="Ohashi A."/>
            <person name="Cruz R."/>
            <person name="Yamaguchi T."/>
            <person name="Sekiguchi Y."/>
        </authorList>
    </citation>
    <scope>NUCLEOTIDE SEQUENCE [LARGE SCALE GENOMIC DNA]</scope>
    <source>
        <strain evidence="3">TC1</strain>
    </source>
</reference>
<dbReference type="OrthoDB" id="9885405at2"/>
<dbReference type="RefSeq" id="WP_062277409.1">
    <property type="nucleotide sequence ID" value="NZ_DF968179.1"/>
</dbReference>
<dbReference type="AlphaFoldDB" id="A0A0K8P9Z0"/>
<feature type="region of interest" description="Disordered" evidence="1">
    <location>
        <begin position="146"/>
        <end position="173"/>
    </location>
</feature>
<name>A0A0K8P9Z0_9CHLR</name>
<protein>
    <submittedName>
        <fullName evidence="3">Uncharacterized protein</fullName>
    </submittedName>
</protein>
<keyword evidence="2" id="KW-1133">Transmembrane helix</keyword>
<dbReference type="Proteomes" id="UP000053370">
    <property type="component" value="Unassembled WGS sequence"/>
</dbReference>
<keyword evidence="2" id="KW-0472">Membrane</keyword>
<keyword evidence="4" id="KW-1185">Reference proteome</keyword>
<keyword evidence="2" id="KW-0812">Transmembrane</keyword>
<evidence type="ECO:0000313" key="4">
    <source>
        <dbReference type="Proteomes" id="UP000053370"/>
    </source>
</evidence>
<evidence type="ECO:0000313" key="3">
    <source>
        <dbReference type="EMBL" id="GAP39324.1"/>
    </source>
</evidence>
<feature type="transmembrane region" description="Helical" evidence="2">
    <location>
        <begin position="86"/>
        <end position="108"/>
    </location>
</feature>
<organism evidence="3">
    <name type="scientific">Flexilinea flocculi</name>
    <dbReference type="NCBI Taxonomy" id="1678840"/>
    <lineage>
        <taxon>Bacteria</taxon>
        <taxon>Bacillati</taxon>
        <taxon>Chloroflexota</taxon>
        <taxon>Anaerolineae</taxon>
        <taxon>Anaerolineales</taxon>
        <taxon>Anaerolineaceae</taxon>
        <taxon>Flexilinea</taxon>
    </lineage>
</organism>